<keyword evidence="6" id="KW-1185">Reference proteome</keyword>
<dbReference type="EMBL" id="BSDZ01000015">
    <property type="protein sequence ID" value="GLI63507.1"/>
    <property type="molecule type" value="Genomic_DNA"/>
</dbReference>
<sequence length="757" mass="81369">MRKAFNERFPATKTSLHCARSFQYKPCYQPNLLRSFRSSCYGWLSLLQLSLLLFIFFTLFLCPSASGDSSSSSSSSSRGGDATPRLRKPQTHAPEQPQYIRQDPQLPRWQVPHCLGADGRFVDWWILLKYPNGHLAALLESHSLPPLSRPPMTLESSGKGRETRFNGGGGSGGDDDNDDNDGGHGDVGGCWWRPGVDVNDAKEPLRRTLAAAATAVAGANADTDADPDADADGSTLVSLPATGFAFYNDADPEGGEHWGFAHSKGLMIFGPSGGLWLTHSFPSFPGRPPRHSARNANSSESTLLRDQADLPTDGPMADDPWDVVRHAQTVYGQHALCLTLMREDIQRVAESLLMAQAFVYDHAMPHSLVNEYGAIQDLIDASRAREGLMEAATFSDLEGTGAGGDCIRRMLRSASGPRPKVKMPPAQLPPAPPAPPPPPPPPPDHNVSQRLLTTLGGSTWLHITKSPNFTEPFHEQVLEPLLRVDMAWETWRIGASYGSKCPPDTQYDTLNVRRVSVPLCAGGREPRRHVGAAAATATAAPATAPGTSKADNDANGGEARTMWSSGRANIAASGCRDGDSDSDGDGDGDGDGDVCSRDYDGGGDVDFGVNADGADDVVTDIDSVEWDSLKDHSKWGISTSGLGMYDTEEPGYKKPYAHLERHRIRSRPYDAAQHGGDAAAGVGRSDYLKGWSNSVGFGGLIHDGGSATQVCLGDLNRQPSQRFRGGGYVCTDDPRVWAAFRSLVVELEPCPATRARQ</sequence>
<gene>
    <name evidence="5" type="ORF">VaNZ11_006491</name>
</gene>
<keyword evidence="4" id="KW-0472">Membrane</keyword>
<feature type="compositionally biased region" description="Low complexity" evidence="3">
    <location>
        <begin position="66"/>
        <end position="82"/>
    </location>
</feature>
<feature type="region of interest" description="Disordered" evidence="3">
    <location>
        <begin position="414"/>
        <end position="450"/>
    </location>
</feature>
<evidence type="ECO:0000256" key="3">
    <source>
        <dbReference type="SAM" id="MobiDB-lite"/>
    </source>
</evidence>
<organism evidence="5 6">
    <name type="scientific">Volvox africanus</name>
    <dbReference type="NCBI Taxonomy" id="51714"/>
    <lineage>
        <taxon>Eukaryota</taxon>
        <taxon>Viridiplantae</taxon>
        <taxon>Chlorophyta</taxon>
        <taxon>core chlorophytes</taxon>
        <taxon>Chlorophyceae</taxon>
        <taxon>CS clade</taxon>
        <taxon>Chlamydomonadales</taxon>
        <taxon>Volvocaceae</taxon>
        <taxon>Volvox</taxon>
    </lineage>
</organism>
<dbReference type="InterPro" id="IPR004947">
    <property type="entry name" value="DNase_II"/>
</dbReference>
<feature type="region of interest" description="Disordered" evidence="3">
    <location>
        <begin position="66"/>
        <end position="103"/>
    </location>
</feature>
<comment type="similarity">
    <text evidence="1">Belongs to the DNase II family.</text>
</comment>
<feature type="region of interest" description="Disordered" evidence="3">
    <location>
        <begin position="146"/>
        <end position="191"/>
    </location>
</feature>
<protein>
    <submittedName>
        <fullName evidence="5">Uncharacterized protein</fullName>
    </submittedName>
</protein>
<reference evidence="5 6" key="1">
    <citation type="journal article" date="2023" name="IScience">
        <title>Expanded male sex-determining region conserved during the evolution of homothallism in the green alga Volvox.</title>
        <authorList>
            <person name="Yamamoto K."/>
            <person name="Matsuzaki R."/>
            <person name="Mahakham W."/>
            <person name="Heman W."/>
            <person name="Sekimoto H."/>
            <person name="Kawachi M."/>
            <person name="Minakuchi Y."/>
            <person name="Toyoda A."/>
            <person name="Nozaki H."/>
        </authorList>
    </citation>
    <scope>NUCLEOTIDE SEQUENCE [LARGE SCALE GENOMIC DNA]</scope>
    <source>
        <strain evidence="5 6">NIES-4468</strain>
    </source>
</reference>
<evidence type="ECO:0000256" key="2">
    <source>
        <dbReference type="ARBA" id="ARBA00022801"/>
    </source>
</evidence>
<dbReference type="PANTHER" id="PTHR10858:SF23">
    <property type="entry name" value="DEOXYRIBONUCLEASE II"/>
    <property type="match status" value="1"/>
</dbReference>
<evidence type="ECO:0000256" key="1">
    <source>
        <dbReference type="ARBA" id="ARBA00007527"/>
    </source>
</evidence>
<feature type="compositionally biased region" description="Acidic residues" evidence="3">
    <location>
        <begin position="580"/>
        <end position="592"/>
    </location>
</feature>
<accession>A0ABQ5S0T7</accession>
<proteinExistence type="inferred from homology"/>
<comment type="caution">
    <text evidence="5">The sequence shown here is derived from an EMBL/GenBank/DDBJ whole genome shotgun (WGS) entry which is preliminary data.</text>
</comment>
<dbReference type="Proteomes" id="UP001165090">
    <property type="component" value="Unassembled WGS sequence"/>
</dbReference>
<evidence type="ECO:0000256" key="4">
    <source>
        <dbReference type="SAM" id="Phobius"/>
    </source>
</evidence>
<feature type="compositionally biased region" description="Pro residues" evidence="3">
    <location>
        <begin position="426"/>
        <end position="444"/>
    </location>
</feature>
<keyword evidence="2" id="KW-0378">Hydrolase</keyword>
<keyword evidence="4" id="KW-0812">Transmembrane</keyword>
<dbReference type="PANTHER" id="PTHR10858">
    <property type="entry name" value="DEOXYRIBONUCLEASE II"/>
    <property type="match status" value="1"/>
</dbReference>
<dbReference type="Pfam" id="PF03265">
    <property type="entry name" value="DNase_II"/>
    <property type="match status" value="2"/>
</dbReference>
<evidence type="ECO:0000313" key="6">
    <source>
        <dbReference type="Proteomes" id="UP001165090"/>
    </source>
</evidence>
<name>A0ABQ5S0T7_9CHLO</name>
<keyword evidence="4" id="KW-1133">Transmembrane helix</keyword>
<evidence type="ECO:0000313" key="5">
    <source>
        <dbReference type="EMBL" id="GLI63507.1"/>
    </source>
</evidence>
<feature type="transmembrane region" description="Helical" evidence="4">
    <location>
        <begin position="40"/>
        <end position="61"/>
    </location>
</feature>
<feature type="compositionally biased region" description="Low complexity" evidence="3">
    <location>
        <begin position="531"/>
        <end position="547"/>
    </location>
</feature>
<feature type="region of interest" description="Disordered" evidence="3">
    <location>
        <begin position="531"/>
        <end position="599"/>
    </location>
</feature>